<evidence type="ECO:0000313" key="2">
    <source>
        <dbReference type="Proteomes" id="UP000608071"/>
    </source>
</evidence>
<dbReference type="Proteomes" id="UP000608071">
    <property type="component" value="Unassembled WGS sequence"/>
</dbReference>
<gene>
    <name evidence="1" type="ORF">H9647_05075</name>
</gene>
<accession>A0ABR8SWE6</accession>
<protein>
    <submittedName>
        <fullName evidence="1">Uncharacterized protein</fullName>
    </submittedName>
</protein>
<organism evidence="1 2">
    <name type="scientific">Paenibacillus gallinarum</name>
    <dbReference type="NCBI Taxonomy" id="2762232"/>
    <lineage>
        <taxon>Bacteria</taxon>
        <taxon>Bacillati</taxon>
        <taxon>Bacillota</taxon>
        <taxon>Bacilli</taxon>
        <taxon>Bacillales</taxon>
        <taxon>Paenibacillaceae</taxon>
        <taxon>Paenibacillus</taxon>
    </lineage>
</organism>
<reference evidence="1 2" key="1">
    <citation type="submission" date="2020-08" db="EMBL/GenBank/DDBJ databases">
        <title>A Genomic Blueprint of the Chicken Gut Microbiome.</title>
        <authorList>
            <person name="Gilroy R."/>
            <person name="Ravi A."/>
            <person name="Getino M."/>
            <person name="Pursley I."/>
            <person name="Horton D.L."/>
            <person name="Alikhan N.-F."/>
            <person name="Baker D."/>
            <person name="Gharbi K."/>
            <person name="Hall N."/>
            <person name="Watson M."/>
            <person name="Adriaenssens E.M."/>
            <person name="Foster-Nyarko E."/>
            <person name="Jarju S."/>
            <person name="Secka A."/>
            <person name="Antonio M."/>
            <person name="Oren A."/>
            <person name="Chaudhuri R."/>
            <person name="La Ragione R.M."/>
            <person name="Hildebrand F."/>
            <person name="Pallen M.J."/>
        </authorList>
    </citation>
    <scope>NUCLEOTIDE SEQUENCE [LARGE SCALE GENOMIC DNA]</scope>
    <source>
        <strain evidence="1 2">Sa2BVA9</strain>
    </source>
</reference>
<dbReference type="RefSeq" id="WP_191798701.1">
    <property type="nucleotide sequence ID" value="NZ_JACSQL010000002.1"/>
</dbReference>
<keyword evidence="2" id="KW-1185">Reference proteome</keyword>
<name>A0ABR8SWE6_9BACL</name>
<comment type="caution">
    <text evidence="1">The sequence shown here is derived from an EMBL/GenBank/DDBJ whole genome shotgun (WGS) entry which is preliminary data.</text>
</comment>
<evidence type="ECO:0000313" key="1">
    <source>
        <dbReference type="EMBL" id="MBD7967424.1"/>
    </source>
</evidence>
<proteinExistence type="predicted"/>
<sequence>MSKRIQAYFRTENEAEGARTSLQVYATEQLEVGELESGVGREKHILLPFVPNNGGSGTASGTGGVGVAGTGSAQGVPIVPVITNDDRGEVASADINGNREGGILNAEDVSSADHDDLRYVLSCKVKDDEYNDVVNKIRQNGGFVETFE</sequence>
<dbReference type="EMBL" id="JACSQL010000002">
    <property type="protein sequence ID" value="MBD7967424.1"/>
    <property type="molecule type" value="Genomic_DNA"/>
</dbReference>